<organism evidence="1 2">
    <name type="scientific">Dreissena polymorpha</name>
    <name type="common">Zebra mussel</name>
    <name type="synonym">Mytilus polymorpha</name>
    <dbReference type="NCBI Taxonomy" id="45954"/>
    <lineage>
        <taxon>Eukaryota</taxon>
        <taxon>Metazoa</taxon>
        <taxon>Spiralia</taxon>
        <taxon>Lophotrochozoa</taxon>
        <taxon>Mollusca</taxon>
        <taxon>Bivalvia</taxon>
        <taxon>Autobranchia</taxon>
        <taxon>Heteroconchia</taxon>
        <taxon>Euheterodonta</taxon>
        <taxon>Imparidentia</taxon>
        <taxon>Neoheterodontei</taxon>
        <taxon>Myida</taxon>
        <taxon>Dreissenoidea</taxon>
        <taxon>Dreissenidae</taxon>
        <taxon>Dreissena</taxon>
    </lineage>
</organism>
<reference evidence="1" key="1">
    <citation type="journal article" date="2019" name="bioRxiv">
        <title>The Genome of the Zebra Mussel, Dreissena polymorpha: A Resource for Invasive Species Research.</title>
        <authorList>
            <person name="McCartney M.A."/>
            <person name="Auch B."/>
            <person name="Kono T."/>
            <person name="Mallez S."/>
            <person name="Zhang Y."/>
            <person name="Obille A."/>
            <person name="Becker A."/>
            <person name="Abrahante J.E."/>
            <person name="Garbe J."/>
            <person name="Badalamenti J.P."/>
            <person name="Herman A."/>
            <person name="Mangelson H."/>
            <person name="Liachko I."/>
            <person name="Sullivan S."/>
            <person name="Sone E.D."/>
            <person name="Koren S."/>
            <person name="Silverstein K.A.T."/>
            <person name="Beckman K.B."/>
            <person name="Gohl D.M."/>
        </authorList>
    </citation>
    <scope>NUCLEOTIDE SEQUENCE</scope>
    <source>
        <strain evidence="1">Duluth1</strain>
        <tissue evidence="1">Whole animal</tissue>
    </source>
</reference>
<evidence type="ECO:0000313" key="2">
    <source>
        <dbReference type="Proteomes" id="UP000828390"/>
    </source>
</evidence>
<protein>
    <submittedName>
        <fullName evidence="1">Uncharacterized protein</fullName>
    </submittedName>
</protein>
<evidence type="ECO:0000313" key="1">
    <source>
        <dbReference type="EMBL" id="KAH3775171.1"/>
    </source>
</evidence>
<accession>A0A9D4E8I6</accession>
<keyword evidence="2" id="KW-1185">Reference proteome</keyword>
<dbReference type="Proteomes" id="UP000828390">
    <property type="component" value="Unassembled WGS sequence"/>
</dbReference>
<name>A0A9D4E8I6_DREPO</name>
<dbReference type="EMBL" id="JAIWYP010000009">
    <property type="protein sequence ID" value="KAH3775171.1"/>
    <property type="molecule type" value="Genomic_DNA"/>
</dbReference>
<comment type="caution">
    <text evidence="1">The sequence shown here is derived from an EMBL/GenBank/DDBJ whole genome shotgun (WGS) entry which is preliminary data.</text>
</comment>
<sequence length="60" mass="7160">MFESAESILNKILRGEANDRLPEASRPDYENLVRNCNRRRQRKRPNDPTDMDFEVIIRNV</sequence>
<reference evidence="1" key="2">
    <citation type="submission" date="2020-11" db="EMBL/GenBank/DDBJ databases">
        <authorList>
            <person name="McCartney M.A."/>
            <person name="Auch B."/>
            <person name="Kono T."/>
            <person name="Mallez S."/>
            <person name="Becker A."/>
            <person name="Gohl D.M."/>
            <person name="Silverstein K.A.T."/>
            <person name="Koren S."/>
            <person name="Bechman K.B."/>
            <person name="Herman A."/>
            <person name="Abrahante J.E."/>
            <person name="Garbe J."/>
        </authorList>
    </citation>
    <scope>NUCLEOTIDE SEQUENCE</scope>
    <source>
        <strain evidence="1">Duluth1</strain>
        <tissue evidence="1">Whole animal</tissue>
    </source>
</reference>
<gene>
    <name evidence="1" type="ORF">DPMN_176569</name>
</gene>
<proteinExistence type="predicted"/>
<dbReference type="AlphaFoldDB" id="A0A9D4E8I6"/>